<proteinExistence type="predicted"/>
<dbReference type="AlphaFoldDB" id="A0AAD7EDY2"/>
<name>A0AAD7EDY2_9AGAR</name>
<comment type="caution">
    <text evidence="1">The sequence shown here is derived from an EMBL/GenBank/DDBJ whole genome shotgun (WGS) entry which is preliminary data.</text>
</comment>
<dbReference type="EMBL" id="JARIHO010000069">
    <property type="protein sequence ID" value="KAJ7312951.1"/>
    <property type="molecule type" value="Genomic_DNA"/>
</dbReference>
<dbReference type="Proteomes" id="UP001218218">
    <property type="component" value="Unassembled WGS sequence"/>
</dbReference>
<gene>
    <name evidence="1" type="ORF">DFH08DRAFT_821781</name>
</gene>
<evidence type="ECO:0000313" key="2">
    <source>
        <dbReference type="Proteomes" id="UP001218218"/>
    </source>
</evidence>
<protein>
    <submittedName>
        <fullName evidence="1">Uncharacterized protein</fullName>
    </submittedName>
</protein>
<evidence type="ECO:0000313" key="1">
    <source>
        <dbReference type="EMBL" id="KAJ7312951.1"/>
    </source>
</evidence>
<organism evidence="1 2">
    <name type="scientific">Mycena albidolilacea</name>
    <dbReference type="NCBI Taxonomy" id="1033008"/>
    <lineage>
        <taxon>Eukaryota</taxon>
        <taxon>Fungi</taxon>
        <taxon>Dikarya</taxon>
        <taxon>Basidiomycota</taxon>
        <taxon>Agaricomycotina</taxon>
        <taxon>Agaricomycetes</taxon>
        <taxon>Agaricomycetidae</taxon>
        <taxon>Agaricales</taxon>
        <taxon>Marasmiineae</taxon>
        <taxon>Mycenaceae</taxon>
        <taxon>Mycena</taxon>
    </lineage>
</organism>
<reference evidence="1" key="1">
    <citation type="submission" date="2023-03" db="EMBL/GenBank/DDBJ databases">
        <title>Massive genome expansion in bonnet fungi (Mycena s.s.) driven by repeated elements and novel gene families across ecological guilds.</title>
        <authorList>
            <consortium name="Lawrence Berkeley National Laboratory"/>
            <person name="Harder C.B."/>
            <person name="Miyauchi S."/>
            <person name="Viragh M."/>
            <person name="Kuo A."/>
            <person name="Thoen E."/>
            <person name="Andreopoulos B."/>
            <person name="Lu D."/>
            <person name="Skrede I."/>
            <person name="Drula E."/>
            <person name="Henrissat B."/>
            <person name="Morin E."/>
            <person name="Kohler A."/>
            <person name="Barry K."/>
            <person name="LaButti K."/>
            <person name="Morin E."/>
            <person name="Salamov A."/>
            <person name="Lipzen A."/>
            <person name="Mereny Z."/>
            <person name="Hegedus B."/>
            <person name="Baldrian P."/>
            <person name="Stursova M."/>
            <person name="Weitz H."/>
            <person name="Taylor A."/>
            <person name="Grigoriev I.V."/>
            <person name="Nagy L.G."/>
            <person name="Martin F."/>
            <person name="Kauserud H."/>
        </authorList>
    </citation>
    <scope>NUCLEOTIDE SEQUENCE</scope>
    <source>
        <strain evidence="1">CBHHK002</strain>
    </source>
</reference>
<accession>A0AAD7EDY2</accession>
<keyword evidence="2" id="KW-1185">Reference proteome</keyword>
<sequence>METGIFEAKQDDTPFDDMLDPVNTWTPKYETVKEALNNLSAWTPSVMEYNPKKQAYDPLLWNSDWLDRAYLVIDDPRTMAVLEYAMQFGMIRAPFRTTSSTLALNTLPAVYNMGYMDQIMSWAGTSDAAQFRIYMGTIFQLLQKLNATTSIARGVTDLEVAILLSYMKGKNSDQEHSLWPSQVLLEQYSLHVRGYLSNGASTVLEYLSNRILVEKIYNWRTKAKWKAYLWGGAKGLYAPTVIPSKVDFKEGWRILDNSFPVNWQYVAVSKIVLPEVFDPHLYRN</sequence>